<dbReference type="InterPro" id="IPR011009">
    <property type="entry name" value="Kinase-like_dom_sf"/>
</dbReference>
<dbReference type="InterPro" id="IPR000719">
    <property type="entry name" value="Prot_kinase_dom"/>
</dbReference>
<sequence length="249" mass="28898">MCRNAKIGDQYLVTVKDLELCGRFGQETKYLSLCQADCRINDATKIVGPDRKTIEFIIVQSQITTKARDKKLLDFYHFNQFKIQRVINTGTFGFCYEAISKDNQQVVIKIIKPKPEAFVAFKNENRKVLNTLSHKNIVIKFLDLGEKESINLYVIMEYIHGYSLHHILHNQKNHLEISIKLKYINDIMLGIEYLHKNLIYHMDLKPNNIMVNETSNSCKIIDFGSCIIKGKPKYLIAHDQVNSLQDFVI</sequence>
<accession>A0A0C2N3Q4</accession>
<organism evidence="7 8">
    <name type="scientific">Thelohanellus kitauei</name>
    <name type="common">Myxosporean</name>
    <dbReference type="NCBI Taxonomy" id="669202"/>
    <lineage>
        <taxon>Eukaryota</taxon>
        <taxon>Metazoa</taxon>
        <taxon>Cnidaria</taxon>
        <taxon>Myxozoa</taxon>
        <taxon>Myxosporea</taxon>
        <taxon>Bivalvulida</taxon>
        <taxon>Platysporina</taxon>
        <taxon>Myxobolidae</taxon>
        <taxon>Thelohanellus</taxon>
    </lineage>
</organism>
<dbReference type="SUPFAM" id="SSF56112">
    <property type="entry name" value="Protein kinase-like (PK-like)"/>
    <property type="match status" value="1"/>
</dbReference>
<evidence type="ECO:0000313" key="8">
    <source>
        <dbReference type="Proteomes" id="UP000031668"/>
    </source>
</evidence>
<evidence type="ECO:0000259" key="6">
    <source>
        <dbReference type="PROSITE" id="PS50011"/>
    </source>
</evidence>
<evidence type="ECO:0000256" key="4">
    <source>
        <dbReference type="ARBA" id="ARBA00022777"/>
    </source>
</evidence>
<dbReference type="CDD" id="cd00180">
    <property type="entry name" value="PKc"/>
    <property type="match status" value="1"/>
</dbReference>
<evidence type="ECO:0000256" key="3">
    <source>
        <dbReference type="ARBA" id="ARBA00022741"/>
    </source>
</evidence>
<keyword evidence="8" id="KW-1185">Reference proteome</keyword>
<gene>
    <name evidence="7" type="ORF">RF11_10029</name>
</gene>
<dbReference type="EMBL" id="JWZT01000471">
    <property type="protein sequence ID" value="KII74291.1"/>
    <property type="molecule type" value="Genomic_DNA"/>
</dbReference>
<proteinExistence type="predicted"/>
<keyword evidence="2" id="KW-0808">Transferase</keyword>
<dbReference type="GO" id="GO:0005524">
    <property type="term" value="F:ATP binding"/>
    <property type="evidence" value="ECO:0007669"/>
    <property type="project" value="UniProtKB-KW"/>
</dbReference>
<dbReference type="InterPro" id="IPR008271">
    <property type="entry name" value="Ser/Thr_kinase_AS"/>
</dbReference>
<dbReference type="PANTHER" id="PTHR11584:SF369">
    <property type="entry name" value="MITOGEN-ACTIVATED PROTEIN KINASE KINASE KINASE 19-RELATED"/>
    <property type="match status" value="1"/>
</dbReference>
<dbReference type="PANTHER" id="PTHR11584">
    <property type="entry name" value="SERINE/THREONINE PROTEIN KINASE"/>
    <property type="match status" value="1"/>
</dbReference>
<name>A0A0C2N3Q4_THEKT</name>
<dbReference type="GO" id="GO:0004674">
    <property type="term" value="F:protein serine/threonine kinase activity"/>
    <property type="evidence" value="ECO:0007669"/>
    <property type="project" value="UniProtKB-KW"/>
</dbReference>
<evidence type="ECO:0000256" key="5">
    <source>
        <dbReference type="ARBA" id="ARBA00022840"/>
    </source>
</evidence>
<evidence type="ECO:0000256" key="1">
    <source>
        <dbReference type="ARBA" id="ARBA00022527"/>
    </source>
</evidence>
<protein>
    <recommendedName>
        <fullName evidence="6">Protein kinase domain-containing protein</fullName>
    </recommendedName>
</protein>
<dbReference type="SMART" id="SM00220">
    <property type="entry name" value="S_TKc"/>
    <property type="match status" value="1"/>
</dbReference>
<evidence type="ECO:0000313" key="7">
    <source>
        <dbReference type="EMBL" id="KII74291.1"/>
    </source>
</evidence>
<keyword evidence="3" id="KW-0547">Nucleotide-binding</keyword>
<evidence type="ECO:0000256" key="2">
    <source>
        <dbReference type="ARBA" id="ARBA00022679"/>
    </source>
</evidence>
<reference evidence="7 8" key="1">
    <citation type="journal article" date="2014" name="Genome Biol. Evol.">
        <title>The genome of the myxosporean Thelohanellus kitauei shows adaptations to nutrient acquisition within its fish host.</title>
        <authorList>
            <person name="Yang Y."/>
            <person name="Xiong J."/>
            <person name="Zhou Z."/>
            <person name="Huo F."/>
            <person name="Miao W."/>
            <person name="Ran C."/>
            <person name="Liu Y."/>
            <person name="Zhang J."/>
            <person name="Feng J."/>
            <person name="Wang M."/>
            <person name="Wang M."/>
            <person name="Wang L."/>
            <person name="Yao B."/>
        </authorList>
    </citation>
    <scope>NUCLEOTIDE SEQUENCE [LARGE SCALE GENOMIC DNA]</scope>
    <source>
        <strain evidence="7">Wuqing</strain>
    </source>
</reference>
<dbReference type="Pfam" id="PF00069">
    <property type="entry name" value="Pkinase"/>
    <property type="match status" value="1"/>
</dbReference>
<keyword evidence="1" id="KW-0723">Serine/threonine-protein kinase</keyword>
<dbReference type="AlphaFoldDB" id="A0A0C2N3Q4"/>
<dbReference type="OrthoDB" id="5973123at2759"/>
<dbReference type="PROSITE" id="PS50011">
    <property type="entry name" value="PROTEIN_KINASE_DOM"/>
    <property type="match status" value="1"/>
</dbReference>
<keyword evidence="5" id="KW-0067">ATP-binding</keyword>
<dbReference type="PROSITE" id="PS00108">
    <property type="entry name" value="PROTEIN_KINASE_ST"/>
    <property type="match status" value="1"/>
</dbReference>
<keyword evidence="4" id="KW-0418">Kinase</keyword>
<comment type="caution">
    <text evidence="7">The sequence shown here is derived from an EMBL/GenBank/DDBJ whole genome shotgun (WGS) entry which is preliminary data.</text>
</comment>
<dbReference type="Gene3D" id="1.10.510.10">
    <property type="entry name" value="Transferase(Phosphotransferase) domain 1"/>
    <property type="match status" value="1"/>
</dbReference>
<feature type="domain" description="Protein kinase" evidence="6">
    <location>
        <begin position="81"/>
        <end position="249"/>
    </location>
</feature>
<dbReference type="Proteomes" id="UP000031668">
    <property type="component" value="Unassembled WGS sequence"/>
</dbReference>